<dbReference type="RefSeq" id="WP_148689505.1">
    <property type="nucleotide sequence ID" value="NZ_LT671858.1"/>
</dbReference>
<dbReference type="EMBL" id="LT671858">
    <property type="protein sequence ID" value="SIM36827.1"/>
    <property type="molecule type" value="Genomic_DNA"/>
</dbReference>
<reference evidence="1 2" key="1">
    <citation type="submission" date="2016-04" db="EMBL/GenBank/DDBJ databases">
        <authorList>
            <person name="Evans L.H."/>
            <person name="Alamgir A."/>
            <person name="Owens N."/>
            <person name="Weber N.D."/>
            <person name="Virtaneva K."/>
            <person name="Barbian K."/>
            <person name="Babar A."/>
            <person name="Rosenke K."/>
        </authorList>
    </citation>
    <scope>NUCLEOTIDE SEQUENCE [LARGE SCALE GENOMIC DNA]</scope>
    <source>
        <strain evidence="2">S5(T) (JCM 30642 \VKM B-2941)</strain>
    </source>
</reference>
<gene>
    <name evidence="1" type="ORF">CSP5_0272</name>
</gene>
<dbReference type="AlphaFoldDB" id="A0A1N5SLD7"/>
<name>A0A1N5SLD7_9ARCH</name>
<sequence length="63" mass="7497">MSEKKCDVKGCEEESYQTVPAELANKVFTFDAKATKVHLCREHYKKYKKETKKEREARRADWV</sequence>
<dbReference type="GeneID" id="41587575"/>
<evidence type="ECO:0000313" key="1">
    <source>
        <dbReference type="EMBL" id="SIM36827.1"/>
    </source>
</evidence>
<accession>A0A1N5SLD7</accession>
<dbReference type="Proteomes" id="UP000195607">
    <property type="component" value="Chromosome I"/>
</dbReference>
<proteinExistence type="predicted"/>
<protein>
    <submittedName>
        <fullName evidence="1">Uncharacterized protein</fullName>
    </submittedName>
</protein>
<organism evidence="1 2">
    <name type="scientific">Cuniculiplasma divulgatum</name>
    <dbReference type="NCBI Taxonomy" id="1673428"/>
    <lineage>
        <taxon>Archaea</taxon>
        <taxon>Methanobacteriati</taxon>
        <taxon>Thermoplasmatota</taxon>
        <taxon>Thermoplasmata</taxon>
        <taxon>Thermoplasmatales</taxon>
        <taxon>Cuniculiplasmataceae</taxon>
        <taxon>Cuniculiplasma</taxon>
    </lineage>
</organism>
<evidence type="ECO:0000313" key="2">
    <source>
        <dbReference type="Proteomes" id="UP000195607"/>
    </source>
</evidence>